<dbReference type="HOGENOM" id="CLU_1553458_0_0_6"/>
<sequence length="167" mass="19095">MFIYSLPLFFTHIGLASPLDLLIIFMALFIVLFVSSLFGGESLQKQSSDNYLFAAWNGSAPLKWAFWPFFLILNACLYTADTLAKAGLFTVSSWDDVHLMLLLPIVWWTTAVWRCSPNSRLSVWAACARLLTISVFFEYSLKLLIRIDYPRIFFGCDELLLDYGSCF</sequence>
<dbReference type="RefSeq" id="WP_006892651.1">
    <property type="nucleotide sequence ID" value="NZ_JH109153.1"/>
</dbReference>
<dbReference type="EMBL" id="JH109153">
    <property type="protein sequence ID" value="EGW20360.1"/>
    <property type="molecule type" value="Genomic_DNA"/>
</dbReference>
<gene>
    <name evidence="2" type="ORF">Mettu_3493</name>
</gene>
<feature type="transmembrane region" description="Helical" evidence="1">
    <location>
        <begin position="21"/>
        <end position="40"/>
    </location>
</feature>
<evidence type="ECO:0000313" key="3">
    <source>
        <dbReference type="Proteomes" id="UP000004664"/>
    </source>
</evidence>
<evidence type="ECO:0000256" key="1">
    <source>
        <dbReference type="SAM" id="Phobius"/>
    </source>
</evidence>
<name>G3IZI8_METTV</name>
<feature type="transmembrane region" description="Helical" evidence="1">
    <location>
        <begin position="60"/>
        <end position="80"/>
    </location>
</feature>
<protein>
    <submittedName>
        <fullName evidence="2">Uncharacterized protein</fullName>
    </submittedName>
</protein>
<reference evidence="2 3" key="1">
    <citation type="submission" date="2011-06" db="EMBL/GenBank/DDBJ databases">
        <title>Genomic sequence of Methylobacter tundripaludum SV96.</title>
        <authorList>
            <consortium name="US DOE Joint Genome Institute"/>
            <person name="Lucas S."/>
            <person name="Han J."/>
            <person name="Lapidus A."/>
            <person name="Cheng J.-F."/>
            <person name="Goodwin L."/>
            <person name="Pitluck S."/>
            <person name="Held B."/>
            <person name="Detter J.C."/>
            <person name="Han C."/>
            <person name="Tapia R."/>
            <person name="Land M."/>
            <person name="Hauser L."/>
            <person name="Kyrpides N."/>
            <person name="Ivanova N."/>
            <person name="Ovchinnikova G."/>
            <person name="Pagani I."/>
            <person name="Klotz M.G."/>
            <person name="Dispirito A.A."/>
            <person name="Murrell J.C."/>
            <person name="Dunfield P."/>
            <person name="Kalyuzhnaya M.G."/>
            <person name="Svenning M."/>
            <person name="Trotsenko Y.A."/>
            <person name="Stein L.Y."/>
            <person name="Woyke T."/>
        </authorList>
    </citation>
    <scope>NUCLEOTIDE SEQUENCE [LARGE SCALE GENOMIC DNA]</scope>
    <source>
        <strain evidence="3">ATCC BAA-1195 / DSM 17260 / SV96</strain>
    </source>
</reference>
<dbReference type="Proteomes" id="UP000004664">
    <property type="component" value="Unassembled WGS sequence"/>
</dbReference>
<dbReference type="STRING" id="697282.Mettu_3493"/>
<accession>G3IZI8</accession>
<proteinExistence type="predicted"/>
<dbReference type="AlphaFoldDB" id="G3IZI8"/>
<evidence type="ECO:0000313" key="2">
    <source>
        <dbReference type="EMBL" id="EGW20360.1"/>
    </source>
</evidence>
<dbReference type="eggNOG" id="ENOG5031I85">
    <property type="taxonomic scope" value="Bacteria"/>
</dbReference>
<keyword evidence="1" id="KW-1133">Transmembrane helix</keyword>
<keyword evidence="1" id="KW-0472">Membrane</keyword>
<keyword evidence="1" id="KW-0812">Transmembrane</keyword>
<organism evidence="2 3">
    <name type="scientific">Methylobacter tundripaludum (strain ATCC BAA-1195 / DSM 17260 / SV96)</name>
    <dbReference type="NCBI Taxonomy" id="697282"/>
    <lineage>
        <taxon>Bacteria</taxon>
        <taxon>Pseudomonadati</taxon>
        <taxon>Pseudomonadota</taxon>
        <taxon>Gammaproteobacteria</taxon>
        <taxon>Methylococcales</taxon>
        <taxon>Methylococcaceae</taxon>
        <taxon>Methylobacter</taxon>
    </lineage>
</organism>
<dbReference type="OrthoDB" id="5571302at2"/>
<keyword evidence="3" id="KW-1185">Reference proteome</keyword>